<name>A0A1T4N492_9FIRM</name>
<dbReference type="GO" id="GO:0032217">
    <property type="term" value="F:riboflavin transmembrane transporter activity"/>
    <property type="evidence" value="ECO:0007669"/>
    <property type="project" value="UniProtKB-UniRule"/>
</dbReference>
<comment type="subcellular location">
    <subcellularLocation>
        <location evidence="1">Cell membrane</location>
        <topology evidence="1">Multi-pass membrane protein</topology>
    </subcellularLocation>
</comment>
<dbReference type="OrthoDB" id="9809216at2"/>
<evidence type="ECO:0000256" key="7">
    <source>
        <dbReference type="ARBA" id="ARBA00023136"/>
    </source>
</evidence>
<dbReference type="Pfam" id="PF12822">
    <property type="entry name" value="ECF_trnsprt"/>
    <property type="match status" value="1"/>
</dbReference>
<dbReference type="RefSeq" id="WP_078711875.1">
    <property type="nucleotide sequence ID" value="NZ_FUWY01000004.1"/>
</dbReference>
<evidence type="ECO:0000256" key="8">
    <source>
        <dbReference type="PIRNR" id="PIRNR037778"/>
    </source>
</evidence>
<evidence type="ECO:0000256" key="6">
    <source>
        <dbReference type="ARBA" id="ARBA00022989"/>
    </source>
</evidence>
<comment type="similarity">
    <text evidence="2 8">Belongs to the prokaryotic riboflavin transporter (P-RFT) (TC 2.A.87) family.</text>
</comment>
<dbReference type="EMBL" id="FUWY01000004">
    <property type="protein sequence ID" value="SJZ73946.1"/>
    <property type="molecule type" value="Genomic_DNA"/>
</dbReference>
<evidence type="ECO:0000313" key="11">
    <source>
        <dbReference type="Proteomes" id="UP000243297"/>
    </source>
</evidence>
<evidence type="ECO:0000313" key="10">
    <source>
        <dbReference type="EMBL" id="SJZ73946.1"/>
    </source>
</evidence>
<dbReference type="InterPro" id="IPR025720">
    <property type="entry name" value="RibU"/>
</dbReference>
<keyword evidence="5 9" id="KW-0812">Transmembrane</keyword>
<feature type="transmembrane region" description="Helical" evidence="9">
    <location>
        <begin position="6"/>
        <end position="33"/>
    </location>
</feature>
<accession>A0A1T4N492</accession>
<evidence type="ECO:0000256" key="2">
    <source>
        <dbReference type="ARBA" id="ARBA00005540"/>
    </source>
</evidence>
<feature type="transmembrane region" description="Helical" evidence="9">
    <location>
        <begin position="104"/>
        <end position="125"/>
    </location>
</feature>
<feature type="transmembrane region" description="Helical" evidence="9">
    <location>
        <begin position="145"/>
        <end position="165"/>
    </location>
</feature>
<gene>
    <name evidence="10" type="ORF">SAMN02745191_1472</name>
</gene>
<comment type="function">
    <text evidence="8">Probably a riboflavin-binding protein that interacts with the energy-coupling factor (ECF) ABC-transporter complex.</text>
</comment>
<dbReference type="PANTHER" id="PTHR38438">
    <property type="entry name" value="RIBOFLAVIN TRANSPORTER RIBU"/>
    <property type="match status" value="1"/>
</dbReference>
<evidence type="ECO:0000256" key="1">
    <source>
        <dbReference type="ARBA" id="ARBA00004651"/>
    </source>
</evidence>
<dbReference type="AlphaFoldDB" id="A0A1T4N492"/>
<protein>
    <recommendedName>
        <fullName evidence="8">Riboflavin transporter</fullName>
    </recommendedName>
</protein>
<dbReference type="PIRSF" id="PIRSF037778">
    <property type="entry name" value="UCP037778_transp_RibU"/>
    <property type="match status" value="1"/>
</dbReference>
<dbReference type="GO" id="GO:0005886">
    <property type="term" value="C:plasma membrane"/>
    <property type="evidence" value="ECO:0007669"/>
    <property type="project" value="UniProtKB-SubCell"/>
</dbReference>
<keyword evidence="3 8" id="KW-0813">Transport</keyword>
<keyword evidence="7 8" id="KW-0472">Membrane</keyword>
<dbReference type="Proteomes" id="UP000243297">
    <property type="component" value="Unassembled WGS sequence"/>
</dbReference>
<keyword evidence="4 8" id="KW-1003">Cell membrane</keyword>
<dbReference type="STRING" id="118967.SAMN02745191_1472"/>
<evidence type="ECO:0000256" key="3">
    <source>
        <dbReference type="ARBA" id="ARBA00022448"/>
    </source>
</evidence>
<proteinExistence type="inferred from homology"/>
<keyword evidence="6 9" id="KW-1133">Transmembrane helix</keyword>
<evidence type="ECO:0000256" key="4">
    <source>
        <dbReference type="ARBA" id="ARBA00022475"/>
    </source>
</evidence>
<feature type="transmembrane region" description="Helical" evidence="9">
    <location>
        <begin position="40"/>
        <end position="67"/>
    </location>
</feature>
<dbReference type="Gene3D" id="1.10.1760.20">
    <property type="match status" value="1"/>
</dbReference>
<evidence type="ECO:0000256" key="9">
    <source>
        <dbReference type="SAM" id="Phobius"/>
    </source>
</evidence>
<feature type="transmembrane region" description="Helical" evidence="9">
    <location>
        <begin position="73"/>
        <end position="95"/>
    </location>
</feature>
<evidence type="ECO:0000256" key="5">
    <source>
        <dbReference type="ARBA" id="ARBA00022692"/>
    </source>
</evidence>
<sequence length="178" mass="19508">MNSRVKKLAVLAMLCAIAYVVMVVGRIPIVLFLKYDPKDVIITLGGFMYGPLAALAISSIVSIIEMITVSGTGVIGCIMNIISSCSFACVAAFIYKRNPSFKSAIIGLVIGVFTMTLGMMIWNYLITPLYMGIAREAVVKLLIPAFLPFNLFKGCMNLIFVLLLYKPVLRILKLEKNS</sequence>
<dbReference type="InterPro" id="IPR024529">
    <property type="entry name" value="ECF_trnsprt_substrate-spec"/>
</dbReference>
<keyword evidence="11" id="KW-1185">Reference proteome</keyword>
<dbReference type="PANTHER" id="PTHR38438:SF1">
    <property type="entry name" value="RIBOFLAVIN TRANSPORTER RIBU"/>
    <property type="match status" value="1"/>
</dbReference>
<reference evidence="11" key="1">
    <citation type="submission" date="2017-02" db="EMBL/GenBank/DDBJ databases">
        <authorList>
            <person name="Varghese N."/>
            <person name="Submissions S."/>
        </authorList>
    </citation>
    <scope>NUCLEOTIDE SEQUENCE [LARGE SCALE GENOMIC DNA]</scope>
    <source>
        <strain evidence="11">ATCC 25662</strain>
    </source>
</reference>
<organism evidence="10 11">
    <name type="scientific">Anaerorhabdus furcosa</name>
    <dbReference type="NCBI Taxonomy" id="118967"/>
    <lineage>
        <taxon>Bacteria</taxon>
        <taxon>Bacillati</taxon>
        <taxon>Bacillota</taxon>
        <taxon>Erysipelotrichia</taxon>
        <taxon>Erysipelotrichales</taxon>
        <taxon>Erysipelotrichaceae</taxon>
        <taxon>Anaerorhabdus</taxon>
    </lineage>
</organism>